<proteinExistence type="predicted"/>
<reference evidence="1 2" key="1">
    <citation type="submission" date="2016-08" db="EMBL/GenBank/DDBJ databases">
        <authorList>
            <consortium name="Lentinula edodes genome sequencing consortium"/>
            <person name="Sakamoto Y."/>
            <person name="Nakade K."/>
            <person name="Sato S."/>
            <person name="Yoshida Y."/>
            <person name="Miyazaki K."/>
            <person name="Natsume S."/>
            <person name="Konno N."/>
        </authorList>
    </citation>
    <scope>NUCLEOTIDE SEQUENCE [LARGE SCALE GENOMIC DNA]</scope>
    <source>
        <strain evidence="1 2">NBRC 111202</strain>
    </source>
</reference>
<dbReference type="Gene3D" id="2.30.40.10">
    <property type="entry name" value="Urease, subunit C, domain 1"/>
    <property type="match status" value="1"/>
</dbReference>
<reference evidence="1 2" key="2">
    <citation type="submission" date="2017-02" db="EMBL/GenBank/DDBJ databases">
        <title>A genome survey and senescence transcriptome analysis in Lentinula edodes.</title>
        <authorList>
            <person name="Sakamoto Y."/>
            <person name="Nakade K."/>
            <person name="Sato S."/>
            <person name="Yoshida Y."/>
            <person name="Miyazaki K."/>
            <person name="Natsume S."/>
            <person name="Konno N."/>
        </authorList>
    </citation>
    <scope>NUCLEOTIDE SEQUENCE [LARGE SCALE GENOMIC DNA]</scope>
    <source>
        <strain evidence="1 2">NBRC 111202</strain>
    </source>
</reference>
<dbReference type="STRING" id="5353.A0A1Q3EE01"/>
<protein>
    <submittedName>
        <fullName evidence="1">Carbohydrate esterase family 9 protein</fullName>
    </submittedName>
</protein>
<name>A0A1Q3EE01_LENED</name>
<evidence type="ECO:0000313" key="1">
    <source>
        <dbReference type="EMBL" id="GAW05399.1"/>
    </source>
</evidence>
<dbReference type="InterPro" id="IPR011059">
    <property type="entry name" value="Metal-dep_hydrolase_composite"/>
</dbReference>
<dbReference type="EMBL" id="BDGU01000250">
    <property type="protein sequence ID" value="GAW05399.1"/>
    <property type="molecule type" value="Genomic_DNA"/>
</dbReference>
<dbReference type="GO" id="GO:0016810">
    <property type="term" value="F:hydrolase activity, acting on carbon-nitrogen (but not peptide) bonds"/>
    <property type="evidence" value="ECO:0007669"/>
    <property type="project" value="InterPro"/>
</dbReference>
<organism evidence="1 2">
    <name type="scientific">Lentinula edodes</name>
    <name type="common">Shiitake mushroom</name>
    <name type="synonym">Lentinus edodes</name>
    <dbReference type="NCBI Taxonomy" id="5353"/>
    <lineage>
        <taxon>Eukaryota</taxon>
        <taxon>Fungi</taxon>
        <taxon>Dikarya</taxon>
        <taxon>Basidiomycota</taxon>
        <taxon>Agaricomycotina</taxon>
        <taxon>Agaricomycetes</taxon>
        <taxon>Agaricomycetidae</taxon>
        <taxon>Agaricales</taxon>
        <taxon>Marasmiineae</taxon>
        <taxon>Omphalotaceae</taxon>
        <taxon>Lentinula</taxon>
    </lineage>
</organism>
<dbReference type="SUPFAM" id="SSF51338">
    <property type="entry name" value="Composite domain of metallo-dependent hydrolases"/>
    <property type="match status" value="1"/>
</dbReference>
<sequence length="114" mass="12218">MGKYRPKARNAMIWTGLNNGTKTVHGDILLDKGLIMGVGHFGTASYGSDLTVIDARGRWVTPGIVDIHSHLGDAPSPALDGAEDDNSCVYTQIYSSRPDILPGSRAQFFLGCVL</sequence>
<dbReference type="AlphaFoldDB" id="A0A1Q3EE01"/>
<accession>A0A1Q3EE01</accession>
<gene>
    <name evidence="1" type="ORF">LENED_007257</name>
</gene>
<dbReference type="Proteomes" id="UP000188533">
    <property type="component" value="Unassembled WGS sequence"/>
</dbReference>
<comment type="caution">
    <text evidence="1">The sequence shown here is derived from an EMBL/GenBank/DDBJ whole genome shotgun (WGS) entry which is preliminary data.</text>
</comment>
<evidence type="ECO:0000313" key="2">
    <source>
        <dbReference type="Proteomes" id="UP000188533"/>
    </source>
</evidence>
<keyword evidence="2" id="KW-1185">Reference proteome</keyword>